<keyword evidence="8 10" id="KW-0012">Acyltransferase</keyword>
<keyword evidence="3 10" id="KW-0812">Transmembrane</keyword>
<keyword evidence="2 10" id="KW-0808">Transferase</keyword>
<evidence type="ECO:0000256" key="4">
    <source>
        <dbReference type="ARBA" id="ARBA00022989"/>
    </source>
</evidence>
<feature type="transmembrane region" description="Helical" evidence="10">
    <location>
        <begin position="270"/>
        <end position="291"/>
    </location>
</feature>
<dbReference type="AlphaFoldDB" id="A0A7S3LKI4"/>
<evidence type="ECO:0000256" key="1">
    <source>
        <dbReference type="ARBA" id="ARBA00004127"/>
    </source>
</evidence>
<sequence length="393" mass="44031">MEISVSVDIPASDNDDEYEREENIPNKKVEAHVSASKLKELWNGKLSMFPNPLINCVSVSAGSGTPAQCEPYIIFITMIVGISLLLSFPLQLVAQKKDNGGFLYFVGCLLGFLAIFLFIRTQWTDPGVLPRKTLGTESEKQAAKVRRKTKPPINQKFLCSGKIVTMEYCGSCDLYTPPKTKHCTFCKNCVQRFDHHCPWVGNCVGKRNYRYFYSFLLVAFVLLFFAIAVSISAIVSLLTEKGPLIGSSDSSSGNAVNGTTTSDGDDTFEITFAFIVTIVLLVLTLGLWFPTFEMVKFHTRMVLSNRTTYDYINNRRPDSVGTNAILMNMFGPVPKSYIPAWIGAVKQQQLNVENGQIDKLEMVDSEYVYSFGKRKRAAKEVPFLDFNSDDVFY</sequence>
<gene>
    <name evidence="13" type="ORF">ASTO00021_LOCUS4555</name>
</gene>
<dbReference type="PANTHER" id="PTHR22883:SF43">
    <property type="entry name" value="PALMITOYLTRANSFERASE APP"/>
    <property type="match status" value="1"/>
</dbReference>
<dbReference type="GO" id="GO:0005783">
    <property type="term" value="C:endoplasmic reticulum"/>
    <property type="evidence" value="ECO:0007669"/>
    <property type="project" value="TreeGrafter"/>
</dbReference>
<dbReference type="EMBL" id="HBIN01006249">
    <property type="protein sequence ID" value="CAE0434252.1"/>
    <property type="molecule type" value="Transcribed_RNA"/>
</dbReference>
<dbReference type="GO" id="GO:0019706">
    <property type="term" value="F:protein-cysteine S-palmitoyltransferase activity"/>
    <property type="evidence" value="ECO:0007669"/>
    <property type="project" value="UniProtKB-EC"/>
</dbReference>
<comment type="subcellular location">
    <subcellularLocation>
        <location evidence="1">Endomembrane system</location>
        <topology evidence="1">Multi-pass membrane protein</topology>
    </subcellularLocation>
</comment>
<comment type="similarity">
    <text evidence="10">Belongs to the DHHC palmitoyltransferase family.</text>
</comment>
<feature type="region of interest" description="Disordered" evidence="11">
    <location>
        <begin position="1"/>
        <end position="21"/>
    </location>
</feature>
<evidence type="ECO:0000256" key="6">
    <source>
        <dbReference type="ARBA" id="ARBA00023139"/>
    </source>
</evidence>
<reference evidence="13" key="1">
    <citation type="submission" date="2021-01" db="EMBL/GenBank/DDBJ databases">
        <authorList>
            <person name="Corre E."/>
            <person name="Pelletier E."/>
            <person name="Niang G."/>
            <person name="Scheremetjew M."/>
            <person name="Finn R."/>
            <person name="Kale V."/>
            <person name="Holt S."/>
            <person name="Cochrane G."/>
            <person name="Meng A."/>
            <person name="Brown T."/>
            <person name="Cohen L."/>
        </authorList>
    </citation>
    <scope>NUCLEOTIDE SEQUENCE</scope>
    <source>
        <strain evidence="13">GSBS06</strain>
    </source>
</reference>
<feature type="transmembrane region" description="Helical" evidence="10">
    <location>
        <begin position="215"/>
        <end position="238"/>
    </location>
</feature>
<comment type="domain">
    <text evidence="10">The DHHC domain is required for palmitoyltransferase activity.</text>
</comment>
<evidence type="ECO:0000259" key="12">
    <source>
        <dbReference type="Pfam" id="PF01529"/>
    </source>
</evidence>
<evidence type="ECO:0000256" key="5">
    <source>
        <dbReference type="ARBA" id="ARBA00023136"/>
    </source>
</evidence>
<evidence type="ECO:0000313" key="13">
    <source>
        <dbReference type="EMBL" id="CAE0434252.1"/>
    </source>
</evidence>
<evidence type="ECO:0000256" key="3">
    <source>
        <dbReference type="ARBA" id="ARBA00022692"/>
    </source>
</evidence>
<accession>A0A7S3LKI4</accession>
<evidence type="ECO:0000256" key="7">
    <source>
        <dbReference type="ARBA" id="ARBA00023288"/>
    </source>
</evidence>
<evidence type="ECO:0000256" key="2">
    <source>
        <dbReference type="ARBA" id="ARBA00022679"/>
    </source>
</evidence>
<keyword evidence="6" id="KW-0564">Palmitate</keyword>
<dbReference type="EC" id="2.3.1.225" evidence="10"/>
<dbReference type="PROSITE" id="PS50216">
    <property type="entry name" value="DHHC"/>
    <property type="match status" value="1"/>
</dbReference>
<keyword evidence="5 10" id="KW-0472">Membrane</keyword>
<evidence type="ECO:0000256" key="10">
    <source>
        <dbReference type="RuleBase" id="RU079119"/>
    </source>
</evidence>
<proteinExistence type="inferred from homology"/>
<dbReference type="GO" id="GO:0005794">
    <property type="term" value="C:Golgi apparatus"/>
    <property type="evidence" value="ECO:0007669"/>
    <property type="project" value="TreeGrafter"/>
</dbReference>
<keyword evidence="4 10" id="KW-1133">Transmembrane helix</keyword>
<feature type="domain" description="Palmitoyltransferase DHHC" evidence="12">
    <location>
        <begin position="166"/>
        <end position="314"/>
    </location>
</feature>
<evidence type="ECO:0000256" key="8">
    <source>
        <dbReference type="ARBA" id="ARBA00023315"/>
    </source>
</evidence>
<feature type="transmembrane region" description="Helical" evidence="10">
    <location>
        <begin position="72"/>
        <end position="90"/>
    </location>
</feature>
<protein>
    <recommendedName>
        <fullName evidence="10">Palmitoyltransferase</fullName>
        <ecNumber evidence="10">2.3.1.225</ecNumber>
    </recommendedName>
</protein>
<dbReference type="InterPro" id="IPR001594">
    <property type="entry name" value="Palmitoyltrfase_DHHC"/>
</dbReference>
<name>A0A7S3LKI4_9STRA</name>
<dbReference type="GO" id="GO:0006612">
    <property type="term" value="P:protein targeting to membrane"/>
    <property type="evidence" value="ECO:0007669"/>
    <property type="project" value="TreeGrafter"/>
</dbReference>
<dbReference type="PANTHER" id="PTHR22883">
    <property type="entry name" value="ZINC FINGER DHHC DOMAIN CONTAINING PROTEIN"/>
    <property type="match status" value="1"/>
</dbReference>
<feature type="transmembrane region" description="Helical" evidence="10">
    <location>
        <begin position="102"/>
        <end position="119"/>
    </location>
</feature>
<evidence type="ECO:0000256" key="11">
    <source>
        <dbReference type="SAM" id="MobiDB-lite"/>
    </source>
</evidence>
<organism evidence="13">
    <name type="scientific">Aplanochytrium stocchinoi</name>
    <dbReference type="NCBI Taxonomy" id="215587"/>
    <lineage>
        <taxon>Eukaryota</taxon>
        <taxon>Sar</taxon>
        <taxon>Stramenopiles</taxon>
        <taxon>Bigyra</taxon>
        <taxon>Labyrinthulomycetes</taxon>
        <taxon>Thraustochytrida</taxon>
        <taxon>Thraustochytriidae</taxon>
        <taxon>Aplanochytrium</taxon>
    </lineage>
</organism>
<keyword evidence="7" id="KW-0449">Lipoprotein</keyword>
<evidence type="ECO:0000256" key="9">
    <source>
        <dbReference type="ARBA" id="ARBA00048048"/>
    </source>
</evidence>
<comment type="catalytic activity">
    <reaction evidence="9 10">
        <text>L-cysteinyl-[protein] + hexadecanoyl-CoA = S-hexadecanoyl-L-cysteinyl-[protein] + CoA</text>
        <dbReference type="Rhea" id="RHEA:36683"/>
        <dbReference type="Rhea" id="RHEA-COMP:10131"/>
        <dbReference type="Rhea" id="RHEA-COMP:11032"/>
        <dbReference type="ChEBI" id="CHEBI:29950"/>
        <dbReference type="ChEBI" id="CHEBI:57287"/>
        <dbReference type="ChEBI" id="CHEBI:57379"/>
        <dbReference type="ChEBI" id="CHEBI:74151"/>
        <dbReference type="EC" id="2.3.1.225"/>
    </reaction>
</comment>
<dbReference type="Pfam" id="PF01529">
    <property type="entry name" value="DHHC"/>
    <property type="match status" value="1"/>
</dbReference>
<dbReference type="InterPro" id="IPR039859">
    <property type="entry name" value="PFA4/ZDH16/20/ERF2-like"/>
</dbReference>